<name>A0A0D9ZWD7_9ORYZ</name>
<keyword evidence="2" id="KW-1185">Reference proteome</keyword>
<dbReference type="PANTHER" id="PTHR34591:SF21">
    <property type="entry name" value="F-BOX DOMAIN CONTAINING PROTEIN, EXPRESSED"/>
    <property type="match status" value="1"/>
</dbReference>
<dbReference type="Gramene" id="OGLUM05G09520.1">
    <property type="protein sequence ID" value="OGLUM05G09520.1"/>
    <property type="gene ID" value="OGLUM05G09520"/>
</dbReference>
<accession>A0A0D9ZWD7</accession>
<dbReference type="EnsemblPlants" id="OGLUM05G09520.1">
    <property type="protein sequence ID" value="OGLUM05G09520.1"/>
    <property type="gene ID" value="OGLUM05G09520"/>
</dbReference>
<dbReference type="AlphaFoldDB" id="A0A0D9ZWD7"/>
<reference evidence="1" key="1">
    <citation type="submission" date="2015-04" db="UniProtKB">
        <authorList>
            <consortium name="EnsemblPlants"/>
        </authorList>
    </citation>
    <scope>IDENTIFICATION</scope>
</reference>
<protein>
    <submittedName>
        <fullName evidence="1">Uncharacterized protein</fullName>
    </submittedName>
</protein>
<sequence>MVREGELAGIVEDMRLDPFQPTSLGPRRRYGVCWHGALYVIKMPANFEKNDTQGKPYIGKSKKGFHEARLRVWILSESCEHTEWILTCDLDLNPYHKHLFLQNLGIQNGPWILERDSSDSYGLDPEILRKKESSGWDSENEDFFTVDDEDGEEYGGYFYILGFHPYKKVVFVAESSNVLAYHLDSSKVQYLGTHILGVTFAVHTRDSRTHRP</sequence>
<proteinExistence type="predicted"/>
<evidence type="ECO:0000313" key="1">
    <source>
        <dbReference type="EnsemblPlants" id="OGLUM05G09520.1"/>
    </source>
</evidence>
<dbReference type="Proteomes" id="UP000026961">
    <property type="component" value="Chromosome 5"/>
</dbReference>
<organism evidence="1">
    <name type="scientific">Oryza glumipatula</name>
    <dbReference type="NCBI Taxonomy" id="40148"/>
    <lineage>
        <taxon>Eukaryota</taxon>
        <taxon>Viridiplantae</taxon>
        <taxon>Streptophyta</taxon>
        <taxon>Embryophyta</taxon>
        <taxon>Tracheophyta</taxon>
        <taxon>Spermatophyta</taxon>
        <taxon>Magnoliopsida</taxon>
        <taxon>Liliopsida</taxon>
        <taxon>Poales</taxon>
        <taxon>Poaceae</taxon>
        <taxon>BOP clade</taxon>
        <taxon>Oryzoideae</taxon>
        <taxon>Oryzeae</taxon>
        <taxon>Oryzinae</taxon>
        <taxon>Oryza</taxon>
    </lineage>
</organism>
<evidence type="ECO:0000313" key="2">
    <source>
        <dbReference type="Proteomes" id="UP000026961"/>
    </source>
</evidence>
<dbReference type="HOGENOM" id="CLU_030606_3_0_1"/>
<reference evidence="1" key="2">
    <citation type="submission" date="2018-05" db="EMBL/GenBank/DDBJ databases">
        <title>OgluRS3 (Oryza glumaepatula Reference Sequence Version 3).</title>
        <authorList>
            <person name="Zhang J."/>
            <person name="Kudrna D."/>
            <person name="Lee S."/>
            <person name="Talag J."/>
            <person name="Welchert J."/>
            <person name="Wing R.A."/>
        </authorList>
    </citation>
    <scope>NUCLEOTIDE SEQUENCE [LARGE SCALE GENOMIC DNA]</scope>
</reference>
<dbReference type="STRING" id="40148.A0A0D9ZWD7"/>
<dbReference type="PANTHER" id="PTHR34591">
    <property type="entry name" value="OS03G0653100 PROTEIN-RELATED"/>
    <property type="match status" value="1"/>
</dbReference>